<protein>
    <recommendedName>
        <fullName evidence="4">GYF domain-containing protein</fullName>
    </recommendedName>
</protein>
<evidence type="ECO:0000313" key="3">
    <source>
        <dbReference type="Proteomes" id="UP000642829"/>
    </source>
</evidence>
<organism evidence="2 3">
    <name type="scientific">Cerasicoccus arenae</name>
    <dbReference type="NCBI Taxonomy" id="424488"/>
    <lineage>
        <taxon>Bacteria</taxon>
        <taxon>Pseudomonadati</taxon>
        <taxon>Verrucomicrobiota</taxon>
        <taxon>Opitutia</taxon>
        <taxon>Puniceicoccales</taxon>
        <taxon>Cerasicoccaceae</taxon>
        <taxon>Cerasicoccus</taxon>
    </lineage>
</organism>
<proteinExistence type="predicted"/>
<evidence type="ECO:0000313" key="2">
    <source>
        <dbReference type="EMBL" id="GHC08165.1"/>
    </source>
</evidence>
<name>A0A8J3DDR8_9BACT</name>
<accession>A0A8J3DDR8</accession>
<keyword evidence="1" id="KW-0472">Membrane</keyword>
<reference evidence="2" key="1">
    <citation type="journal article" date="2014" name="Int. J. Syst. Evol. Microbiol.">
        <title>Complete genome sequence of Corynebacterium casei LMG S-19264T (=DSM 44701T), isolated from a smear-ripened cheese.</title>
        <authorList>
            <consortium name="US DOE Joint Genome Institute (JGI-PGF)"/>
            <person name="Walter F."/>
            <person name="Albersmeier A."/>
            <person name="Kalinowski J."/>
            <person name="Ruckert C."/>
        </authorList>
    </citation>
    <scope>NUCLEOTIDE SEQUENCE</scope>
    <source>
        <strain evidence="2">KCTC 12870</strain>
    </source>
</reference>
<gene>
    <name evidence="2" type="ORF">GCM10007047_26750</name>
</gene>
<reference evidence="2" key="2">
    <citation type="submission" date="2020-09" db="EMBL/GenBank/DDBJ databases">
        <authorList>
            <person name="Sun Q."/>
            <person name="Kim S."/>
        </authorList>
    </citation>
    <scope>NUCLEOTIDE SEQUENCE</scope>
    <source>
        <strain evidence="2">KCTC 12870</strain>
    </source>
</reference>
<sequence length="253" mass="27854">MGEYYIQEPGSEEAKGPYDVGRIADLIEAGKASETTLYYDEDREDWLPLMECEEIRLAVNPVQKPLSLRPKDISEDSLNHDDEHLPELKVDQMLAAAEGNTDETRHLKKKHRAAETAAAISLPALAVIMLMAAIVDIWPNVAVISTIQEDGDYGLLISHPLLVVGVADLFLTLCCILSVTDAFPLIRFRMMLGFGYFTYIFWSWGDQTMMIAVAVSSFAAWFCTITLNLYAMIACAVLGIVGMGAVAVMTVLG</sequence>
<feature type="transmembrane region" description="Helical" evidence="1">
    <location>
        <begin position="228"/>
        <end position="252"/>
    </location>
</feature>
<keyword evidence="3" id="KW-1185">Reference proteome</keyword>
<evidence type="ECO:0000256" key="1">
    <source>
        <dbReference type="SAM" id="Phobius"/>
    </source>
</evidence>
<feature type="transmembrane region" description="Helical" evidence="1">
    <location>
        <begin position="196"/>
        <end position="222"/>
    </location>
</feature>
<dbReference type="Proteomes" id="UP000642829">
    <property type="component" value="Unassembled WGS sequence"/>
</dbReference>
<dbReference type="AlphaFoldDB" id="A0A8J3DDR8"/>
<keyword evidence="1" id="KW-1133">Transmembrane helix</keyword>
<dbReference type="EMBL" id="BMXG01000019">
    <property type="protein sequence ID" value="GHC08165.1"/>
    <property type="molecule type" value="Genomic_DNA"/>
</dbReference>
<evidence type="ECO:0008006" key="4">
    <source>
        <dbReference type="Google" id="ProtNLM"/>
    </source>
</evidence>
<feature type="transmembrane region" description="Helical" evidence="1">
    <location>
        <begin position="117"/>
        <end position="141"/>
    </location>
</feature>
<dbReference type="RefSeq" id="WP_189516060.1">
    <property type="nucleotide sequence ID" value="NZ_BMXG01000019.1"/>
</dbReference>
<comment type="caution">
    <text evidence="2">The sequence shown here is derived from an EMBL/GenBank/DDBJ whole genome shotgun (WGS) entry which is preliminary data.</text>
</comment>
<keyword evidence="1" id="KW-0812">Transmembrane</keyword>
<feature type="transmembrane region" description="Helical" evidence="1">
    <location>
        <begin position="161"/>
        <end position="184"/>
    </location>
</feature>